<feature type="transmembrane region" description="Helical" evidence="6">
    <location>
        <begin position="168"/>
        <end position="185"/>
    </location>
</feature>
<feature type="transmembrane region" description="Helical" evidence="6">
    <location>
        <begin position="308"/>
        <end position="325"/>
    </location>
</feature>
<dbReference type="PaxDb" id="589924-Ferp_2149"/>
<name>D3S0N9_FERPA</name>
<organism evidence="7 8">
    <name type="scientific">Ferroglobus placidus (strain DSM 10642 / AEDII12DO)</name>
    <dbReference type="NCBI Taxonomy" id="589924"/>
    <lineage>
        <taxon>Archaea</taxon>
        <taxon>Methanobacteriati</taxon>
        <taxon>Methanobacteriota</taxon>
        <taxon>Archaeoglobi</taxon>
        <taxon>Archaeoglobales</taxon>
        <taxon>Archaeoglobaceae</taxon>
        <taxon>Ferroglobus</taxon>
    </lineage>
</organism>
<feature type="transmembrane region" description="Helical" evidence="6">
    <location>
        <begin position="88"/>
        <end position="114"/>
    </location>
</feature>
<evidence type="ECO:0000256" key="1">
    <source>
        <dbReference type="ARBA" id="ARBA00004651"/>
    </source>
</evidence>
<dbReference type="PANTHER" id="PTHR30482:SF1">
    <property type="entry name" value="BRANCHED-CHAIN AMINO ACID TRANSPORT PERMEASE PROTEIN LIVM-RELATED"/>
    <property type="match status" value="1"/>
</dbReference>
<evidence type="ECO:0000256" key="2">
    <source>
        <dbReference type="ARBA" id="ARBA00022475"/>
    </source>
</evidence>
<dbReference type="Pfam" id="PF02653">
    <property type="entry name" value="BPD_transp_2"/>
    <property type="match status" value="1"/>
</dbReference>
<evidence type="ECO:0000256" key="6">
    <source>
        <dbReference type="SAM" id="Phobius"/>
    </source>
</evidence>
<dbReference type="OrthoDB" id="15394at2157"/>
<accession>D3S0N9</accession>
<dbReference type="GO" id="GO:0015658">
    <property type="term" value="F:branched-chain amino acid transmembrane transporter activity"/>
    <property type="evidence" value="ECO:0007669"/>
    <property type="project" value="InterPro"/>
</dbReference>
<keyword evidence="2" id="KW-1003">Cell membrane</keyword>
<protein>
    <submittedName>
        <fullName evidence="7">Inner-membrane translocator</fullName>
    </submittedName>
</protein>
<gene>
    <name evidence="7" type="ordered locus">Ferp_2149</name>
</gene>
<dbReference type="Proteomes" id="UP000002613">
    <property type="component" value="Chromosome"/>
</dbReference>
<evidence type="ECO:0000256" key="5">
    <source>
        <dbReference type="ARBA" id="ARBA00023136"/>
    </source>
</evidence>
<dbReference type="GeneID" id="8779686"/>
<dbReference type="EMBL" id="CP001899">
    <property type="protein sequence ID" value="ADC66280.1"/>
    <property type="molecule type" value="Genomic_DNA"/>
</dbReference>
<dbReference type="STRING" id="589924.Ferp_2149"/>
<dbReference type="AlphaFoldDB" id="D3S0N9"/>
<dbReference type="CDD" id="cd06581">
    <property type="entry name" value="TM_PBP1_LivM_like"/>
    <property type="match status" value="1"/>
</dbReference>
<evidence type="ECO:0000256" key="4">
    <source>
        <dbReference type="ARBA" id="ARBA00022989"/>
    </source>
</evidence>
<dbReference type="KEGG" id="fpl:Ferp_2149"/>
<feature type="transmembrane region" description="Helical" evidence="6">
    <location>
        <begin position="6"/>
        <end position="28"/>
    </location>
</feature>
<evidence type="ECO:0000256" key="3">
    <source>
        <dbReference type="ARBA" id="ARBA00022692"/>
    </source>
</evidence>
<dbReference type="eggNOG" id="arCOG01273">
    <property type="taxonomic scope" value="Archaea"/>
</dbReference>
<reference evidence="8" key="1">
    <citation type="submission" date="2010-02" db="EMBL/GenBank/DDBJ databases">
        <title>Complete sequence of Ferroglobus placidus DSM 10642.</title>
        <authorList>
            <consortium name="US DOE Joint Genome Institute"/>
            <person name="Lucas S."/>
            <person name="Copeland A."/>
            <person name="Lapidus A."/>
            <person name="Cheng J.-F."/>
            <person name="Bruce D."/>
            <person name="Goodwin L."/>
            <person name="Pitluck S."/>
            <person name="Saunders E."/>
            <person name="Brettin T."/>
            <person name="Detter J.C."/>
            <person name="Han C."/>
            <person name="Tapia R."/>
            <person name="Larimer F."/>
            <person name="Land M."/>
            <person name="Hauser L."/>
            <person name="Kyrpides N."/>
            <person name="Ivanova N."/>
            <person name="Holmes D."/>
            <person name="Lovley D."/>
            <person name="Kyrpides N."/>
            <person name="Anderson I.J."/>
            <person name="Woyke T."/>
        </authorList>
    </citation>
    <scope>NUCLEOTIDE SEQUENCE [LARGE SCALE GENOMIC DNA]</scope>
    <source>
        <strain evidence="8">DSM 10642 / AEDII12DO</strain>
    </source>
</reference>
<feature type="transmembrane region" description="Helical" evidence="6">
    <location>
        <begin position="221"/>
        <end position="239"/>
    </location>
</feature>
<feature type="transmembrane region" description="Helical" evidence="6">
    <location>
        <begin position="272"/>
        <end position="288"/>
    </location>
</feature>
<feature type="transmembrane region" description="Helical" evidence="6">
    <location>
        <begin position="123"/>
        <end position="141"/>
    </location>
</feature>
<keyword evidence="3 6" id="KW-0812">Transmembrane</keyword>
<keyword evidence="8" id="KW-1185">Reference proteome</keyword>
<reference evidence="7 8" key="2">
    <citation type="journal article" date="2011" name="Stand. Genomic Sci.">
        <title>Complete genome sequence of Ferroglobus placidus AEDII12DO.</title>
        <authorList>
            <person name="Anderson I."/>
            <person name="Risso C."/>
            <person name="Holmes D."/>
            <person name="Lucas S."/>
            <person name="Copeland A."/>
            <person name="Lapidus A."/>
            <person name="Cheng J.F."/>
            <person name="Bruce D."/>
            <person name="Goodwin L."/>
            <person name="Pitluck S."/>
            <person name="Saunders E."/>
            <person name="Brettin T."/>
            <person name="Detter J.C."/>
            <person name="Han C."/>
            <person name="Tapia R."/>
            <person name="Larimer F."/>
            <person name="Land M."/>
            <person name="Hauser L."/>
            <person name="Woyke T."/>
            <person name="Lovley D."/>
            <person name="Kyrpides N."/>
            <person name="Ivanova N."/>
        </authorList>
    </citation>
    <scope>NUCLEOTIDE SEQUENCE [LARGE SCALE GENOMIC DNA]</scope>
    <source>
        <strain evidence="8">DSM 10642 / AEDII12DO</strain>
    </source>
</reference>
<dbReference type="PANTHER" id="PTHR30482">
    <property type="entry name" value="HIGH-AFFINITY BRANCHED-CHAIN AMINO ACID TRANSPORT SYSTEM PERMEASE"/>
    <property type="match status" value="1"/>
</dbReference>
<sequence length="348" mass="37817">MALEQTLVTILLWFGVYAIVAISLNIEYGYGGIPNFGRAFAVLIGALAVGAIVNRIFIALTGVSGVTYSAASGFAKSKIDALISSNPAYGILILLFCVALAAVLGAIFGAMFILPSAKLKSDYLAITLLAISEVSFIVSYYNTDIVGGYYGTPTPNVLAFVPGESREIAYTILILIFAALVFLLAERLMNSPYGRLLKAMREDEDVVESFGKDVMRIRIKTVALGSSLAAIVGALYTLYAGNVSGVVNLFARVNWTFYPFLMVLLGGMANNRGVLAGTFLFVAVWRLLDQYKHEIAALLNLPFDVNWLQYIIFGALMILVLYYKPEGLIKEQPIRTEPIKEIKSGKKA</sequence>
<dbReference type="InterPro" id="IPR043428">
    <property type="entry name" value="LivM-like"/>
</dbReference>
<evidence type="ECO:0000313" key="7">
    <source>
        <dbReference type="EMBL" id="ADC66280.1"/>
    </source>
</evidence>
<dbReference type="GO" id="GO:0005886">
    <property type="term" value="C:plasma membrane"/>
    <property type="evidence" value="ECO:0007669"/>
    <property type="project" value="UniProtKB-SubCell"/>
</dbReference>
<dbReference type="RefSeq" id="WP_012966618.1">
    <property type="nucleotide sequence ID" value="NC_013849.1"/>
</dbReference>
<feature type="transmembrane region" description="Helical" evidence="6">
    <location>
        <begin position="40"/>
        <end position="68"/>
    </location>
</feature>
<evidence type="ECO:0000313" key="8">
    <source>
        <dbReference type="Proteomes" id="UP000002613"/>
    </source>
</evidence>
<dbReference type="HOGENOM" id="CLU_031365_1_0_2"/>
<comment type="subcellular location">
    <subcellularLocation>
        <location evidence="1">Cell membrane</location>
        <topology evidence="1">Multi-pass membrane protein</topology>
    </subcellularLocation>
</comment>
<dbReference type="InterPro" id="IPR001851">
    <property type="entry name" value="ABC_transp_permease"/>
</dbReference>
<proteinExistence type="predicted"/>
<keyword evidence="5 6" id="KW-0472">Membrane</keyword>
<keyword evidence="4 6" id="KW-1133">Transmembrane helix</keyword>